<evidence type="ECO:0000313" key="6">
    <source>
        <dbReference type="Proteomes" id="UP000220045"/>
    </source>
</evidence>
<organism evidence="5 6">
    <name type="scientific">Bacillus wiedmannii</name>
    <dbReference type="NCBI Taxonomy" id="1890302"/>
    <lineage>
        <taxon>Bacteria</taxon>
        <taxon>Bacillati</taxon>
        <taxon>Bacillota</taxon>
        <taxon>Bacilli</taxon>
        <taxon>Bacillales</taxon>
        <taxon>Bacillaceae</taxon>
        <taxon>Bacillus</taxon>
        <taxon>Bacillus cereus group</taxon>
    </lineage>
</organism>
<dbReference type="SUPFAM" id="SSF46955">
    <property type="entry name" value="Putative DNA-binding domain"/>
    <property type="match status" value="1"/>
</dbReference>
<sequence>MYSIGKFSEICNIPVKTLRYYSDIGLLKPSYIDPVTNYRYYDYEKIQIMKKIMLLKSCQFPLTTIKEFIEKPDQVQWKSILEHKIYELEDQKEQISKQIEEMNRLKIQIEKKASIIPGPVISSCYIENREGITVYSVREKIKIKFIDKLVKKLFDRVYAFNLVINGKLMAIFHDRDLNQKEADVELLLPVKDTNKIDNCRILDKGIYACLTVKGPYSELDVGYEILKNWILEQNLIQSGKAIEIYEKGIVPSNINLRDIRPDLNRHPSGFITKICIPVIKNYS</sequence>
<keyword evidence="1" id="KW-0678">Repressor</keyword>
<dbReference type="EMBL" id="NUEL01000036">
    <property type="protein sequence ID" value="PEJ05055.1"/>
    <property type="molecule type" value="Genomic_DNA"/>
</dbReference>
<dbReference type="InterPro" id="IPR047057">
    <property type="entry name" value="MerR_fam"/>
</dbReference>
<dbReference type="PANTHER" id="PTHR30204">
    <property type="entry name" value="REDOX-CYCLING DRUG-SENSING TRANSCRIPTIONAL ACTIVATOR SOXR"/>
    <property type="match status" value="1"/>
</dbReference>
<accession>A0A2C4HQF2</accession>
<dbReference type="PROSITE" id="PS50937">
    <property type="entry name" value="HTH_MERR_2"/>
    <property type="match status" value="1"/>
</dbReference>
<dbReference type="RefSeq" id="WP_098095828.1">
    <property type="nucleotide sequence ID" value="NZ_NUEL01000036.1"/>
</dbReference>
<dbReference type="CDD" id="cd01107">
    <property type="entry name" value="HTH_BmrR"/>
    <property type="match status" value="1"/>
</dbReference>
<keyword evidence="4" id="KW-0804">Transcription</keyword>
<dbReference type="InterPro" id="IPR010499">
    <property type="entry name" value="AraC_E-bd"/>
</dbReference>
<dbReference type="InterPro" id="IPR000551">
    <property type="entry name" value="MerR-type_HTH_dom"/>
</dbReference>
<comment type="caution">
    <text evidence="5">The sequence shown here is derived from an EMBL/GenBank/DDBJ whole genome shotgun (WGS) entry which is preliminary data.</text>
</comment>
<evidence type="ECO:0000313" key="5">
    <source>
        <dbReference type="EMBL" id="PEJ05055.1"/>
    </source>
</evidence>
<evidence type="ECO:0000256" key="1">
    <source>
        <dbReference type="ARBA" id="ARBA00022491"/>
    </source>
</evidence>
<dbReference type="InterPro" id="IPR009061">
    <property type="entry name" value="DNA-bd_dom_put_sf"/>
</dbReference>
<dbReference type="Pfam" id="PF06445">
    <property type="entry name" value="GyrI-like"/>
    <property type="match status" value="1"/>
</dbReference>
<dbReference type="AlphaFoldDB" id="A0A2C4HQF2"/>
<proteinExistence type="predicted"/>
<dbReference type="InterPro" id="IPR011256">
    <property type="entry name" value="Reg_factor_effector_dom_sf"/>
</dbReference>
<evidence type="ECO:0000256" key="4">
    <source>
        <dbReference type="ARBA" id="ARBA00023163"/>
    </source>
</evidence>
<name>A0A2C4HQF2_9BACI</name>
<dbReference type="Proteomes" id="UP000220045">
    <property type="component" value="Unassembled WGS sequence"/>
</dbReference>
<reference evidence="5 6" key="1">
    <citation type="submission" date="2017-09" db="EMBL/GenBank/DDBJ databases">
        <title>Large-scale bioinformatics analysis of Bacillus genomes uncovers conserved roles of natural products in bacterial physiology.</title>
        <authorList>
            <consortium name="Agbiome Team Llc"/>
            <person name="Bleich R.M."/>
            <person name="Grubbs K.J."/>
            <person name="Santa Maria K.C."/>
            <person name="Allen S.E."/>
            <person name="Farag S."/>
            <person name="Shank E.A."/>
            <person name="Bowers A."/>
        </authorList>
    </citation>
    <scope>NUCLEOTIDE SEQUENCE [LARGE SCALE GENOMIC DNA]</scope>
    <source>
        <strain evidence="5 6">AFS004017</strain>
    </source>
</reference>
<dbReference type="InterPro" id="IPR029442">
    <property type="entry name" value="GyrI-like"/>
</dbReference>
<dbReference type="SMART" id="SM00871">
    <property type="entry name" value="AraC_E_bind"/>
    <property type="match status" value="1"/>
</dbReference>
<evidence type="ECO:0000256" key="2">
    <source>
        <dbReference type="ARBA" id="ARBA00023015"/>
    </source>
</evidence>
<dbReference type="GO" id="GO:0003700">
    <property type="term" value="F:DNA-binding transcription factor activity"/>
    <property type="evidence" value="ECO:0007669"/>
    <property type="project" value="InterPro"/>
</dbReference>
<keyword evidence="2" id="KW-0805">Transcription regulation</keyword>
<dbReference type="GO" id="GO:0003677">
    <property type="term" value="F:DNA binding"/>
    <property type="evidence" value="ECO:0007669"/>
    <property type="project" value="UniProtKB-KW"/>
</dbReference>
<dbReference type="SMART" id="SM00422">
    <property type="entry name" value="HTH_MERR"/>
    <property type="match status" value="1"/>
</dbReference>
<dbReference type="PANTHER" id="PTHR30204:SF69">
    <property type="entry name" value="MERR-FAMILY TRANSCRIPTIONAL REGULATOR"/>
    <property type="match status" value="1"/>
</dbReference>
<dbReference type="Pfam" id="PF13411">
    <property type="entry name" value="MerR_1"/>
    <property type="match status" value="1"/>
</dbReference>
<dbReference type="Gene3D" id="1.10.1660.10">
    <property type="match status" value="1"/>
</dbReference>
<dbReference type="SUPFAM" id="SSF55136">
    <property type="entry name" value="Probable bacterial effector-binding domain"/>
    <property type="match status" value="1"/>
</dbReference>
<dbReference type="Gene3D" id="3.20.80.10">
    <property type="entry name" value="Regulatory factor, effector binding domain"/>
    <property type="match status" value="1"/>
</dbReference>
<evidence type="ECO:0000256" key="3">
    <source>
        <dbReference type="ARBA" id="ARBA00023125"/>
    </source>
</evidence>
<keyword evidence="3" id="KW-0238">DNA-binding</keyword>
<gene>
    <name evidence="5" type="ORF">CN684_21350</name>
</gene>
<protein>
    <submittedName>
        <fullName evidence="5">MerR family transcriptional regulator</fullName>
    </submittedName>
</protein>